<reference evidence="1" key="1">
    <citation type="journal article" date="2023" name="Mol. Biol. Evol.">
        <title>Third-Generation Sequencing Reveals the Adaptive Role of the Epigenome in Three Deep-Sea Polychaetes.</title>
        <authorList>
            <person name="Perez M."/>
            <person name="Aroh O."/>
            <person name="Sun Y."/>
            <person name="Lan Y."/>
            <person name="Juniper S.K."/>
            <person name="Young C.R."/>
            <person name="Angers B."/>
            <person name="Qian P.Y."/>
        </authorList>
    </citation>
    <scope>NUCLEOTIDE SEQUENCE</scope>
    <source>
        <strain evidence="1">P08H-3</strain>
    </source>
</reference>
<evidence type="ECO:0000313" key="1">
    <source>
        <dbReference type="EMBL" id="KAK2150991.1"/>
    </source>
</evidence>
<evidence type="ECO:0000313" key="2">
    <source>
        <dbReference type="Proteomes" id="UP001208570"/>
    </source>
</evidence>
<organism evidence="1 2">
    <name type="scientific">Paralvinella palmiformis</name>
    <dbReference type="NCBI Taxonomy" id="53620"/>
    <lineage>
        <taxon>Eukaryota</taxon>
        <taxon>Metazoa</taxon>
        <taxon>Spiralia</taxon>
        <taxon>Lophotrochozoa</taxon>
        <taxon>Annelida</taxon>
        <taxon>Polychaeta</taxon>
        <taxon>Sedentaria</taxon>
        <taxon>Canalipalpata</taxon>
        <taxon>Terebellida</taxon>
        <taxon>Terebelliformia</taxon>
        <taxon>Alvinellidae</taxon>
        <taxon>Paralvinella</taxon>
    </lineage>
</organism>
<comment type="caution">
    <text evidence="1">The sequence shown here is derived from an EMBL/GenBank/DDBJ whole genome shotgun (WGS) entry which is preliminary data.</text>
</comment>
<dbReference type="Proteomes" id="UP001208570">
    <property type="component" value="Unassembled WGS sequence"/>
</dbReference>
<protein>
    <submittedName>
        <fullName evidence="1">Uncharacterized protein</fullName>
    </submittedName>
</protein>
<dbReference type="CDD" id="cd23599">
    <property type="entry name" value="TFP_LU_ECD_Cold"/>
    <property type="match status" value="1"/>
</dbReference>
<name>A0AAD9JDL1_9ANNE</name>
<gene>
    <name evidence="1" type="ORF">LSH36_380g03014</name>
</gene>
<dbReference type="AlphaFoldDB" id="A0AAD9JDL1"/>
<sequence>MAVNRPDISGGESSKAVKRLAILNRSVRWSTTDSFTGSRDSDIVNSLECFTCDEEDWNHKDCTHRRQQCDAYQDACTTYIRYGVPDKFNARNYRRYFISKGCDTRMGCEKRLGATTPSCQKSYYNDWACVECCTVDSCNFHVSHLGAGSIRANILVTMNIKTGHFTDEPKFTELVTYQLIVPTVKFGGGWNAMGIGRLHQVHADPNGTCYINILDDFLMLPVHIMFYGITMPHVTQPEL</sequence>
<proteinExistence type="predicted"/>
<dbReference type="EMBL" id="JAODUP010000380">
    <property type="protein sequence ID" value="KAK2150991.1"/>
    <property type="molecule type" value="Genomic_DNA"/>
</dbReference>
<keyword evidence="2" id="KW-1185">Reference proteome</keyword>
<accession>A0AAD9JDL1</accession>